<evidence type="ECO:0000256" key="1">
    <source>
        <dbReference type="SAM" id="Coils"/>
    </source>
</evidence>
<evidence type="ECO:0000313" key="3">
    <source>
        <dbReference type="Proteomes" id="UP001234178"/>
    </source>
</evidence>
<accession>A0ABR0ABG6</accession>
<dbReference type="EMBL" id="JAOYFB010000037">
    <property type="protein sequence ID" value="KAK4022403.1"/>
    <property type="molecule type" value="Genomic_DNA"/>
</dbReference>
<sequence length="296" mass="34220">MESSLASAIKNHVEVVTEANAIMKNTKPESTETIPETRKVAENKGQQSGNKHRLEIDYLCDNEDALMPLECRLQQPDAKLNEWLLENNELKNRNRVLEIQLDNITCQMNDVTSERDQLEEKVMRLQEERDEYCRAAQDAWLNYSTLQEKNEKEKKELEMALELSEINGARCKASFRQLQAALTAEHLRETVYAKEEHNARQELSHRDVKIRKLEAQNVCHKSRIVELEMELERKKSVPRMAQPDVKEQDPYRCKASDKQIGCNLSTENFKWGQNANTGGAHFLIDKNVLDVISNVL</sequence>
<organism evidence="2 3">
    <name type="scientific">Daphnia magna</name>
    <dbReference type="NCBI Taxonomy" id="35525"/>
    <lineage>
        <taxon>Eukaryota</taxon>
        <taxon>Metazoa</taxon>
        <taxon>Ecdysozoa</taxon>
        <taxon>Arthropoda</taxon>
        <taxon>Crustacea</taxon>
        <taxon>Branchiopoda</taxon>
        <taxon>Diplostraca</taxon>
        <taxon>Cladocera</taxon>
        <taxon>Anomopoda</taxon>
        <taxon>Daphniidae</taxon>
        <taxon>Daphnia</taxon>
    </lineage>
</organism>
<gene>
    <name evidence="2" type="ORF">OUZ56_007872</name>
</gene>
<comment type="caution">
    <text evidence="2">The sequence shown here is derived from an EMBL/GenBank/DDBJ whole genome shotgun (WGS) entry which is preliminary data.</text>
</comment>
<feature type="coiled-coil region" evidence="1">
    <location>
        <begin position="80"/>
        <end position="167"/>
    </location>
</feature>
<proteinExistence type="predicted"/>
<protein>
    <submittedName>
        <fullName evidence="2">Uncharacterized protein</fullName>
    </submittedName>
</protein>
<name>A0ABR0ABG6_9CRUS</name>
<keyword evidence="1" id="KW-0175">Coiled coil</keyword>
<dbReference type="Proteomes" id="UP001234178">
    <property type="component" value="Unassembled WGS sequence"/>
</dbReference>
<evidence type="ECO:0000313" key="2">
    <source>
        <dbReference type="EMBL" id="KAK4022403.1"/>
    </source>
</evidence>
<reference evidence="2 3" key="1">
    <citation type="journal article" date="2023" name="Nucleic Acids Res.">
        <title>The hologenome of Daphnia magna reveals possible DNA methylation and microbiome-mediated evolution of the host genome.</title>
        <authorList>
            <person name="Chaturvedi A."/>
            <person name="Li X."/>
            <person name="Dhandapani V."/>
            <person name="Marshall H."/>
            <person name="Kissane S."/>
            <person name="Cuenca-Cambronero M."/>
            <person name="Asole G."/>
            <person name="Calvet F."/>
            <person name="Ruiz-Romero M."/>
            <person name="Marangio P."/>
            <person name="Guigo R."/>
            <person name="Rago D."/>
            <person name="Mirbahai L."/>
            <person name="Eastwood N."/>
            <person name="Colbourne J.K."/>
            <person name="Zhou J."/>
            <person name="Mallon E."/>
            <person name="Orsini L."/>
        </authorList>
    </citation>
    <scope>NUCLEOTIDE SEQUENCE [LARGE SCALE GENOMIC DNA]</scope>
    <source>
        <strain evidence="2">LRV0_1</strain>
    </source>
</reference>
<keyword evidence="3" id="KW-1185">Reference proteome</keyword>